<keyword evidence="5 7" id="KW-1133">Transmembrane helix</keyword>
<evidence type="ECO:0000313" key="9">
    <source>
        <dbReference type="EMBL" id="MDN4472661.1"/>
    </source>
</evidence>
<evidence type="ECO:0000256" key="6">
    <source>
        <dbReference type="ARBA" id="ARBA00023136"/>
    </source>
</evidence>
<feature type="transmembrane region" description="Helical" evidence="7">
    <location>
        <begin position="667"/>
        <end position="689"/>
    </location>
</feature>
<dbReference type="PANTHER" id="PTHR33406:SF6">
    <property type="entry name" value="MEMBRANE PROTEIN YDGH-RELATED"/>
    <property type="match status" value="1"/>
</dbReference>
<dbReference type="Gene3D" id="1.20.1640.10">
    <property type="entry name" value="Multidrug efflux transporter AcrB transmembrane domain"/>
    <property type="match status" value="2"/>
</dbReference>
<comment type="caution">
    <text evidence="9">The sequence shown here is derived from an EMBL/GenBank/DDBJ whole genome shotgun (WGS) entry which is preliminary data.</text>
</comment>
<evidence type="ECO:0000313" key="10">
    <source>
        <dbReference type="Proteomes" id="UP001172738"/>
    </source>
</evidence>
<accession>A0ABT8G0J1</accession>
<feature type="transmembrane region" description="Helical" evidence="7">
    <location>
        <begin position="323"/>
        <end position="345"/>
    </location>
</feature>
<feature type="transmembrane region" description="Helical" evidence="7">
    <location>
        <begin position="570"/>
        <end position="587"/>
    </location>
</feature>
<evidence type="ECO:0000256" key="4">
    <source>
        <dbReference type="ARBA" id="ARBA00022692"/>
    </source>
</evidence>
<evidence type="ECO:0000259" key="8">
    <source>
        <dbReference type="Pfam" id="PF03176"/>
    </source>
</evidence>
<feature type="domain" description="Membrane transport protein MMPL" evidence="8">
    <location>
        <begin position="43"/>
        <end position="407"/>
    </location>
</feature>
<dbReference type="Proteomes" id="UP001172738">
    <property type="component" value="Unassembled WGS sequence"/>
</dbReference>
<feature type="transmembrane region" description="Helical" evidence="7">
    <location>
        <begin position="291"/>
        <end position="311"/>
    </location>
</feature>
<protein>
    <submittedName>
        <fullName evidence="9">MMPL family transporter</fullName>
    </submittedName>
</protein>
<feature type="transmembrane region" description="Helical" evidence="7">
    <location>
        <begin position="627"/>
        <end position="646"/>
    </location>
</feature>
<dbReference type="SUPFAM" id="SSF82866">
    <property type="entry name" value="Multidrug efflux transporter AcrB transmembrane domain"/>
    <property type="match status" value="2"/>
</dbReference>
<feature type="transmembrane region" description="Helical" evidence="7">
    <location>
        <begin position="248"/>
        <end position="270"/>
    </location>
</feature>
<organism evidence="9 10">
    <name type="scientific">Demequina zhanjiangensis</name>
    <dbReference type="NCBI Taxonomy" id="3051659"/>
    <lineage>
        <taxon>Bacteria</taxon>
        <taxon>Bacillati</taxon>
        <taxon>Actinomycetota</taxon>
        <taxon>Actinomycetes</taxon>
        <taxon>Micrococcales</taxon>
        <taxon>Demequinaceae</taxon>
        <taxon>Demequina</taxon>
    </lineage>
</organism>
<sequence length="741" mass="77490">MKHTWIRPVLVLLAIVAWLGVGGAGGQTFGQLSDVQENDSAAFLPATAESTEAAEAHAEFVQSESVPALMVVEGGSAEDVATVQGFVDEVLAEPLEGDPEGRTIGDVILTGPGGMGPQAVASQDGEATLVTFAVDADVFAEQVGEESFGTVLVNTLRDAWEAADLGMEAYVTGPAGLVADLTEAFAGIDGILLLVALAVVLVILLIVYRSPVLPFLVLATSMIALTGAIILVYALASNDVITLNGQSQGIMFILVVGATTDYSLLMVARYREELLRTRSPYSALATAWKRSLEPIAASAGTVVLGLLVLLLSDLKSNSSLGPAGAIGIVASFAAALTLLPALLLIGGKHARGVFWPAMPRYRGDDAPADPVHADLSPAEREKVTTELETKAGVWGKVSRAVDRRPRVIWASAALGLAVLAALLPTFQSGGLGERDVFLGEVESIEGFDLLEEHFDAGATSPIRVIAPEESADEMLATVSAVEGVDQAYLLTPSVAEGAPVGVVPGEEPLVVDGRVEVVAITQVAASSVEATEIVQDMRDQVHAVDADALVGGQAAETLDTRLTSERDLRVILPTILLVILVVLMLLLRAVLAPVLIMLANVLSFAATMGLSAVVFNHVFGFPGTDPAVPLLGFVFLVALGVDYSIFLMSRAREETLVHGNREGMRRALAVTGGVITSAGIVLAATFAALGVIPLIFLAQIAFIVSVGVLIDTFVVRSLLVPGLVADIGRLSWWPLHKRIED</sequence>
<feature type="transmembrane region" description="Helical" evidence="7">
    <location>
        <begin position="594"/>
        <end position="615"/>
    </location>
</feature>
<name>A0ABT8G0J1_9MICO</name>
<comment type="subcellular location">
    <subcellularLocation>
        <location evidence="1">Cell membrane</location>
        <topology evidence="1">Multi-pass membrane protein</topology>
    </subcellularLocation>
</comment>
<keyword evidence="3" id="KW-1003">Cell membrane</keyword>
<keyword evidence="6 7" id="KW-0472">Membrane</keyword>
<proteinExistence type="inferred from homology"/>
<dbReference type="EMBL" id="JAUHPV010000003">
    <property type="protein sequence ID" value="MDN4472661.1"/>
    <property type="molecule type" value="Genomic_DNA"/>
</dbReference>
<evidence type="ECO:0000256" key="5">
    <source>
        <dbReference type="ARBA" id="ARBA00022989"/>
    </source>
</evidence>
<evidence type="ECO:0000256" key="7">
    <source>
        <dbReference type="SAM" id="Phobius"/>
    </source>
</evidence>
<feature type="transmembrane region" description="Helical" evidence="7">
    <location>
        <begin position="407"/>
        <end position="426"/>
    </location>
</feature>
<feature type="transmembrane region" description="Helical" evidence="7">
    <location>
        <begin position="215"/>
        <end position="236"/>
    </location>
</feature>
<reference evidence="9" key="1">
    <citation type="submission" date="2023-06" db="EMBL/GenBank/DDBJ databases">
        <title>SYSU T00b26.</title>
        <authorList>
            <person name="Gao L."/>
            <person name="Fang B.-Z."/>
            <person name="Li W.-J."/>
        </authorList>
    </citation>
    <scope>NUCLEOTIDE SEQUENCE</scope>
    <source>
        <strain evidence="9">SYSU T00b26</strain>
    </source>
</reference>
<evidence type="ECO:0000256" key="1">
    <source>
        <dbReference type="ARBA" id="ARBA00004651"/>
    </source>
</evidence>
<keyword evidence="10" id="KW-1185">Reference proteome</keyword>
<comment type="similarity">
    <text evidence="2">Belongs to the resistance-nodulation-cell division (RND) (TC 2.A.6) family. MmpL subfamily.</text>
</comment>
<keyword evidence="4 7" id="KW-0812">Transmembrane</keyword>
<evidence type="ECO:0000256" key="3">
    <source>
        <dbReference type="ARBA" id="ARBA00022475"/>
    </source>
</evidence>
<dbReference type="PANTHER" id="PTHR33406">
    <property type="entry name" value="MEMBRANE PROTEIN MJ1562-RELATED"/>
    <property type="match status" value="1"/>
</dbReference>
<dbReference type="RefSeq" id="WP_301127408.1">
    <property type="nucleotide sequence ID" value="NZ_JAUHPV010000003.1"/>
</dbReference>
<feature type="transmembrane region" description="Helical" evidence="7">
    <location>
        <begin position="695"/>
        <end position="719"/>
    </location>
</feature>
<gene>
    <name evidence="9" type="ORF">QQX04_06600</name>
</gene>
<dbReference type="InterPro" id="IPR050545">
    <property type="entry name" value="Mycobact_MmpL"/>
</dbReference>
<feature type="transmembrane region" description="Helical" evidence="7">
    <location>
        <begin position="184"/>
        <end position="208"/>
    </location>
</feature>
<feature type="domain" description="Membrane transport protein MMPL" evidence="8">
    <location>
        <begin position="442"/>
        <end position="738"/>
    </location>
</feature>
<dbReference type="Pfam" id="PF03176">
    <property type="entry name" value="MMPL"/>
    <property type="match status" value="2"/>
</dbReference>
<evidence type="ECO:0000256" key="2">
    <source>
        <dbReference type="ARBA" id="ARBA00010157"/>
    </source>
</evidence>
<dbReference type="InterPro" id="IPR004869">
    <property type="entry name" value="MMPL_dom"/>
</dbReference>